<feature type="region of interest" description="Disordered" evidence="1">
    <location>
        <begin position="217"/>
        <end position="236"/>
    </location>
</feature>
<feature type="compositionally biased region" description="Low complexity" evidence="1">
    <location>
        <begin position="34"/>
        <end position="56"/>
    </location>
</feature>
<evidence type="ECO:0000313" key="3">
    <source>
        <dbReference type="EMBL" id="KZV79971.1"/>
    </source>
</evidence>
<keyword evidence="2" id="KW-1133">Transmembrane helix</keyword>
<sequence length="277" mass="28546">MDPTKIAQLWIVNKDAEAYLDIDYVHVLQFDGGSSVSSTSPPASSASSTPDDPAAPGKSHESSSQTEMTSPTTASAPTIIVSVSVTHTDGSHSDSTARTGTALGSGASAGGGVSPGRQTLAPDVPEEEHGHASTGLVAGVAVAGGVALLFLVALIVFTIRRRTGRQQLSATDNDTHSPVESSSPTVQPWVVLPGTTPPSPTDERDLRVRKAEKFLPFGPQTGAVAPSSHGGTSDSGSVAPLAQVDMERVLQFVATRIDTRAQATETLETQTAPPQYI</sequence>
<gene>
    <name evidence="3" type="ORF">EXIGLDRAFT_845979</name>
</gene>
<dbReference type="Proteomes" id="UP000077266">
    <property type="component" value="Unassembled WGS sequence"/>
</dbReference>
<evidence type="ECO:0000256" key="2">
    <source>
        <dbReference type="SAM" id="Phobius"/>
    </source>
</evidence>
<feature type="transmembrane region" description="Helical" evidence="2">
    <location>
        <begin position="136"/>
        <end position="159"/>
    </location>
</feature>
<feature type="compositionally biased region" description="Low complexity" evidence="1">
    <location>
        <begin position="96"/>
        <end position="106"/>
    </location>
</feature>
<feature type="compositionally biased region" description="Polar residues" evidence="1">
    <location>
        <begin position="62"/>
        <end position="88"/>
    </location>
</feature>
<proteinExistence type="predicted"/>
<feature type="region of interest" description="Disordered" evidence="1">
    <location>
        <begin position="33"/>
        <end position="130"/>
    </location>
</feature>
<organism evidence="3 4">
    <name type="scientific">Exidia glandulosa HHB12029</name>
    <dbReference type="NCBI Taxonomy" id="1314781"/>
    <lineage>
        <taxon>Eukaryota</taxon>
        <taxon>Fungi</taxon>
        <taxon>Dikarya</taxon>
        <taxon>Basidiomycota</taxon>
        <taxon>Agaricomycotina</taxon>
        <taxon>Agaricomycetes</taxon>
        <taxon>Auriculariales</taxon>
        <taxon>Exidiaceae</taxon>
        <taxon>Exidia</taxon>
    </lineage>
</organism>
<keyword evidence="2" id="KW-0812">Transmembrane</keyword>
<accession>A0A165B736</accession>
<feature type="region of interest" description="Disordered" evidence="1">
    <location>
        <begin position="168"/>
        <end position="203"/>
    </location>
</feature>
<name>A0A165B736_EXIGL</name>
<keyword evidence="2" id="KW-0472">Membrane</keyword>
<reference evidence="3 4" key="1">
    <citation type="journal article" date="2016" name="Mol. Biol. Evol.">
        <title>Comparative Genomics of Early-Diverging Mushroom-Forming Fungi Provides Insights into the Origins of Lignocellulose Decay Capabilities.</title>
        <authorList>
            <person name="Nagy L.G."/>
            <person name="Riley R."/>
            <person name="Tritt A."/>
            <person name="Adam C."/>
            <person name="Daum C."/>
            <person name="Floudas D."/>
            <person name="Sun H."/>
            <person name="Yadav J.S."/>
            <person name="Pangilinan J."/>
            <person name="Larsson K.H."/>
            <person name="Matsuura K."/>
            <person name="Barry K."/>
            <person name="Labutti K."/>
            <person name="Kuo R."/>
            <person name="Ohm R.A."/>
            <person name="Bhattacharya S.S."/>
            <person name="Shirouzu T."/>
            <person name="Yoshinaga Y."/>
            <person name="Martin F.M."/>
            <person name="Grigoriev I.V."/>
            <person name="Hibbett D.S."/>
        </authorList>
    </citation>
    <scope>NUCLEOTIDE SEQUENCE [LARGE SCALE GENOMIC DNA]</scope>
    <source>
        <strain evidence="3 4">HHB12029</strain>
    </source>
</reference>
<dbReference type="InParanoid" id="A0A165B736"/>
<dbReference type="EMBL" id="KV426535">
    <property type="protein sequence ID" value="KZV79971.1"/>
    <property type="molecule type" value="Genomic_DNA"/>
</dbReference>
<protein>
    <submittedName>
        <fullName evidence="3">Uncharacterized protein</fullName>
    </submittedName>
</protein>
<evidence type="ECO:0000256" key="1">
    <source>
        <dbReference type="SAM" id="MobiDB-lite"/>
    </source>
</evidence>
<evidence type="ECO:0000313" key="4">
    <source>
        <dbReference type="Proteomes" id="UP000077266"/>
    </source>
</evidence>
<keyword evidence="4" id="KW-1185">Reference proteome</keyword>
<feature type="compositionally biased region" description="Polar residues" evidence="1">
    <location>
        <begin position="168"/>
        <end position="186"/>
    </location>
</feature>
<dbReference type="AlphaFoldDB" id="A0A165B736"/>